<keyword evidence="3" id="KW-1185">Reference proteome</keyword>
<feature type="region of interest" description="Disordered" evidence="1">
    <location>
        <begin position="972"/>
        <end position="1034"/>
    </location>
</feature>
<feature type="region of interest" description="Disordered" evidence="1">
    <location>
        <begin position="173"/>
        <end position="195"/>
    </location>
</feature>
<feature type="compositionally biased region" description="Polar residues" evidence="1">
    <location>
        <begin position="176"/>
        <end position="195"/>
    </location>
</feature>
<evidence type="ECO:0000256" key="1">
    <source>
        <dbReference type="SAM" id="MobiDB-lite"/>
    </source>
</evidence>
<dbReference type="GeneID" id="30974177"/>
<dbReference type="Proteomes" id="UP000184546">
    <property type="component" value="Unassembled WGS sequence"/>
</dbReference>
<feature type="compositionally biased region" description="Basic residues" evidence="1">
    <location>
        <begin position="422"/>
        <end position="437"/>
    </location>
</feature>
<name>A0A1L9X7F1_ASPA1</name>
<dbReference type="OrthoDB" id="4495915at2759"/>
<feature type="compositionally biased region" description="Polar residues" evidence="1">
    <location>
        <begin position="241"/>
        <end position="252"/>
    </location>
</feature>
<dbReference type="OMA" id="SWIRVEH"/>
<accession>A0A1L9X7F1</accession>
<feature type="region of interest" description="Disordered" evidence="1">
    <location>
        <begin position="21"/>
        <end position="122"/>
    </location>
</feature>
<evidence type="ECO:0000313" key="3">
    <source>
        <dbReference type="Proteomes" id="UP000184546"/>
    </source>
</evidence>
<dbReference type="AlphaFoldDB" id="A0A1L9X7F1"/>
<feature type="compositionally biased region" description="Polar residues" evidence="1">
    <location>
        <begin position="722"/>
        <end position="738"/>
    </location>
</feature>
<organism evidence="2 3">
    <name type="scientific">Aspergillus aculeatus (strain ATCC 16872 / CBS 172.66 / WB 5094)</name>
    <dbReference type="NCBI Taxonomy" id="690307"/>
    <lineage>
        <taxon>Eukaryota</taxon>
        <taxon>Fungi</taxon>
        <taxon>Dikarya</taxon>
        <taxon>Ascomycota</taxon>
        <taxon>Pezizomycotina</taxon>
        <taxon>Eurotiomycetes</taxon>
        <taxon>Eurotiomycetidae</taxon>
        <taxon>Eurotiales</taxon>
        <taxon>Aspergillaceae</taxon>
        <taxon>Aspergillus</taxon>
        <taxon>Aspergillus subgen. Circumdati</taxon>
    </lineage>
</organism>
<feature type="region of interest" description="Disordered" evidence="1">
    <location>
        <begin position="383"/>
        <end position="478"/>
    </location>
</feature>
<proteinExistence type="predicted"/>
<feature type="compositionally biased region" description="Low complexity" evidence="1">
    <location>
        <begin position="21"/>
        <end position="43"/>
    </location>
</feature>
<sequence length="1034" mass="111154">MLGSKILKRCKARLSLARQLRQRRSLTNNNETTTLSGSSGSSLMQVDGAGDLDTEPINLDSDDNEEITTPSRSLGTSLLQADGRDNLAIDPLNLYGDNNTPSGPPGLSRQADGPGDLDVNPLNFDGPVRDYKNFINASLEAAAPDNDVPNTAGESMNERGFDVLMAFVQADVGSNGDESTTSSSNDIEHTGSGTTSIESVEIAQRVQPNEPVPNHWGSSARIVDVTDVSDPEEWPADMDSKNPSMELGTQPSSELIHPRSNYALQQAVACGSSHNVGVHYGQQSPGSMLYTNSNLFGAPGASTFASGSNAEQLPFGTWSSVASNPFMAAANPASAGQLQFLTPPQTLGRASDNPILRQAVENNRKRKHEASNAVVQSNCNTAASHPGIAAESSSSLADRHAELERPAKRSKLNKKDLEALRPKRKKNNKKGKGKGGRGGRGGRGSESESDTTPEPKRVKIQKGNFWNSLDPNSRGVRPGNFPDIDKLLNPTSDIPQATIYDSASEARADHKTDTDIEKDDTIPKTHAAKKAIVVALTNLMMDNTWAQDGKRSFGTWDNAFHPRHVLEKAAWDLLEALIRRNTQGPDLLFYEFLKFSLPPRWLSFKERLSKVMEAMIYHKAVVKHLLDPPYLHTLVEDPFGSIHRVRDNRHLNGKKAKLLQAAQAAMKKEQEEALRAQSLAQAPVVEGPASGNEEYSADDEESAGESIDLESTPTSPPLATPGLSSEKGNASTKVNGSTPKAPAAKSAVQNVIPGTFAPAGMGLDDLENLMGEPSYTAGANADAQPLFPIADPNPPFMATAPTAHTDMPGDLQDLMDTWLGDLPLIPFGAQPIHPAYVDPGNMAQGSSLQPNVQNLNGPNQGNMAPPPQSNMQTVDPRMIMAQSSLVPAGRAIQPRQHGQMQALGQDVAKPNMFDSDNSTNALGPLPDYMLPLPLIDVQKRNAGPTIIPNQQGFVDYLNTGDADSCAWIETPRPTRAAPQNPAAPPSSRPALCEPAPSELARAQGVFQDMNKARNKRKQADAGIQDDAQRRKRKQ</sequence>
<feature type="region of interest" description="Disordered" evidence="1">
    <location>
        <begin position="669"/>
        <end position="746"/>
    </location>
</feature>
<feature type="compositionally biased region" description="Polar residues" evidence="1">
    <location>
        <begin position="67"/>
        <end position="79"/>
    </location>
</feature>
<dbReference type="RefSeq" id="XP_020060701.1">
    <property type="nucleotide sequence ID" value="XM_020200363.1"/>
</dbReference>
<evidence type="ECO:0000313" key="2">
    <source>
        <dbReference type="EMBL" id="OJK04362.1"/>
    </source>
</evidence>
<reference evidence="3" key="1">
    <citation type="journal article" date="2017" name="Genome Biol.">
        <title>Comparative genomics reveals high biological diversity and specific adaptations in the industrially and medically important fungal genus Aspergillus.</title>
        <authorList>
            <person name="de Vries R.P."/>
            <person name="Riley R."/>
            <person name="Wiebenga A."/>
            <person name="Aguilar-Osorio G."/>
            <person name="Amillis S."/>
            <person name="Uchima C.A."/>
            <person name="Anderluh G."/>
            <person name="Asadollahi M."/>
            <person name="Askin M."/>
            <person name="Barry K."/>
            <person name="Battaglia E."/>
            <person name="Bayram O."/>
            <person name="Benocci T."/>
            <person name="Braus-Stromeyer S.A."/>
            <person name="Caldana C."/>
            <person name="Canovas D."/>
            <person name="Cerqueira G.C."/>
            <person name="Chen F."/>
            <person name="Chen W."/>
            <person name="Choi C."/>
            <person name="Clum A."/>
            <person name="Dos Santos R.A."/>
            <person name="Damasio A.R."/>
            <person name="Diallinas G."/>
            <person name="Emri T."/>
            <person name="Fekete E."/>
            <person name="Flipphi M."/>
            <person name="Freyberg S."/>
            <person name="Gallo A."/>
            <person name="Gournas C."/>
            <person name="Habgood R."/>
            <person name="Hainaut M."/>
            <person name="Harispe M.L."/>
            <person name="Henrissat B."/>
            <person name="Hilden K.S."/>
            <person name="Hope R."/>
            <person name="Hossain A."/>
            <person name="Karabika E."/>
            <person name="Karaffa L."/>
            <person name="Karanyi Z."/>
            <person name="Krasevec N."/>
            <person name="Kuo A."/>
            <person name="Kusch H."/>
            <person name="LaButti K."/>
            <person name="Lagendijk E.L."/>
            <person name="Lapidus A."/>
            <person name="Levasseur A."/>
            <person name="Lindquist E."/>
            <person name="Lipzen A."/>
            <person name="Logrieco A.F."/>
            <person name="MacCabe A."/>
            <person name="Maekelae M.R."/>
            <person name="Malavazi I."/>
            <person name="Melin P."/>
            <person name="Meyer V."/>
            <person name="Mielnichuk N."/>
            <person name="Miskei M."/>
            <person name="Molnar A.P."/>
            <person name="Mule G."/>
            <person name="Ngan C.Y."/>
            <person name="Orejas M."/>
            <person name="Orosz E."/>
            <person name="Ouedraogo J.P."/>
            <person name="Overkamp K.M."/>
            <person name="Park H.-S."/>
            <person name="Perrone G."/>
            <person name="Piumi F."/>
            <person name="Punt P.J."/>
            <person name="Ram A.F."/>
            <person name="Ramon A."/>
            <person name="Rauscher S."/>
            <person name="Record E."/>
            <person name="Riano-Pachon D.M."/>
            <person name="Robert V."/>
            <person name="Roehrig J."/>
            <person name="Ruller R."/>
            <person name="Salamov A."/>
            <person name="Salih N.S."/>
            <person name="Samson R.A."/>
            <person name="Sandor E."/>
            <person name="Sanguinetti M."/>
            <person name="Schuetze T."/>
            <person name="Sepcic K."/>
            <person name="Shelest E."/>
            <person name="Sherlock G."/>
            <person name="Sophianopoulou V."/>
            <person name="Squina F.M."/>
            <person name="Sun H."/>
            <person name="Susca A."/>
            <person name="Todd R.B."/>
            <person name="Tsang A."/>
            <person name="Unkles S.E."/>
            <person name="van de Wiele N."/>
            <person name="van Rossen-Uffink D."/>
            <person name="Oliveira J.V."/>
            <person name="Vesth T.C."/>
            <person name="Visser J."/>
            <person name="Yu J.-H."/>
            <person name="Zhou M."/>
            <person name="Andersen M.R."/>
            <person name="Archer D.B."/>
            <person name="Baker S.E."/>
            <person name="Benoit I."/>
            <person name="Brakhage A.A."/>
            <person name="Braus G.H."/>
            <person name="Fischer R."/>
            <person name="Frisvad J.C."/>
            <person name="Goldman G.H."/>
            <person name="Houbraken J."/>
            <person name="Oakley B."/>
            <person name="Pocsi I."/>
            <person name="Scazzocchio C."/>
            <person name="Seiboth B."/>
            <person name="vanKuyk P.A."/>
            <person name="Wortman J."/>
            <person name="Dyer P.S."/>
            <person name="Grigoriev I.V."/>
        </authorList>
    </citation>
    <scope>NUCLEOTIDE SEQUENCE [LARGE SCALE GENOMIC DNA]</scope>
    <source>
        <strain evidence="3">ATCC 16872 / CBS 172.66 / WB 5094</strain>
    </source>
</reference>
<protein>
    <submittedName>
        <fullName evidence="2">Uncharacterized protein</fullName>
    </submittedName>
</protein>
<gene>
    <name evidence="2" type="ORF">ASPACDRAFT_37921</name>
</gene>
<feature type="compositionally biased region" description="Basic and acidic residues" evidence="1">
    <location>
        <begin position="397"/>
        <end position="421"/>
    </location>
</feature>
<dbReference type="VEuPathDB" id="FungiDB:ASPACDRAFT_37921"/>
<dbReference type="STRING" id="690307.A0A1L9X7F1"/>
<feature type="region of interest" description="Disordered" evidence="1">
    <location>
        <begin position="232"/>
        <end position="252"/>
    </location>
</feature>
<dbReference type="EMBL" id="KV878970">
    <property type="protein sequence ID" value="OJK04362.1"/>
    <property type="molecule type" value="Genomic_DNA"/>
</dbReference>
<feature type="compositionally biased region" description="Acidic residues" evidence="1">
    <location>
        <begin position="50"/>
        <end position="66"/>
    </location>
</feature>